<gene>
    <name evidence="1" type="ORF">HCB47_04975</name>
</gene>
<comment type="caution">
    <text evidence="1">The sequence shown here is derived from an EMBL/GenBank/DDBJ whole genome shotgun (WGS) entry which is preliminary data.</text>
</comment>
<proteinExistence type="predicted"/>
<organism evidence="1 2">
    <name type="scientific">Listeria farberi</name>
    <dbReference type="NCBI Taxonomy" id="2713500"/>
    <lineage>
        <taxon>Bacteria</taxon>
        <taxon>Bacillati</taxon>
        <taxon>Bacillota</taxon>
        <taxon>Bacilli</taxon>
        <taxon>Bacillales</taxon>
        <taxon>Listeriaceae</taxon>
        <taxon>Listeria</taxon>
    </lineage>
</organism>
<accession>A0A7X1DDT9</accession>
<reference evidence="1 2" key="1">
    <citation type="submission" date="2020-03" db="EMBL/GenBank/DDBJ databases">
        <title>Soil Listeria distribution.</title>
        <authorList>
            <person name="Liao J."/>
            <person name="Wiedmann M."/>
        </authorList>
    </citation>
    <scope>NUCLEOTIDE SEQUENCE [LARGE SCALE GENOMIC DNA]</scope>
    <source>
        <strain evidence="1 2">FSL L7-0072</strain>
    </source>
</reference>
<dbReference type="AlphaFoldDB" id="A0A7X1DDT9"/>
<sequence>MDKKVFMVLEDLNILLSTFLNKENLGVFFSKDYKHQYIGIDDISEMHLTKMHSILVGNQDVQLKILGKYQSEVNRDDKRGFVSIRLGDEDQYALGATLFLSDPSENERRVVNLINQFLRKNCHKGVYNSQRTKVENYYWTNSALLREKNWHLFLRERKFSEKNKINGYTPFIIEEDQ</sequence>
<dbReference type="Proteomes" id="UP000558070">
    <property type="component" value="Unassembled WGS sequence"/>
</dbReference>
<dbReference type="RefSeq" id="WP_185607769.1">
    <property type="nucleotide sequence ID" value="NZ_JAARZO010000001.1"/>
</dbReference>
<evidence type="ECO:0000313" key="1">
    <source>
        <dbReference type="EMBL" id="MBC2286998.1"/>
    </source>
</evidence>
<evidence type="ECO:0000313" key="2">
    <source>
        <dbReference type="Proteomes" id="UP000558070"/>
    </source>
</evidence>
<name>A0A7X1DDT9_9LIST</name>
<dbReference type="EMBL" id="JAARZO010000001">
    <property type="protein sequence ID" value="MBC2286998.1"/>
    <property type="molecule type" value="Genomic_DNA"/>
</dbReference>
<protein>
    <submittedName>
        <fullName evidence="1">Uncharacterized protein</fullName>
    </submittedName>
</protein>